<dbReference type="RefSeq" id="WP_015184239.1">
    <property type="nucleotide sequence ID" value="NC_019738.1"/>
</dbReference>
<evidence type="ECO:0008006" key="4">
    <source>
        <dbReference type="Google" id="ProtNLM"/>
    </source>
</evidence>
<accession>K9WIV3</accession>
<dbReference type="Proteomes" id="UP000010471">
    <property type="component" value="Chromosome"/>
</dbReference>
<evidence type="ECO:0000313" key="3">
    <source>
        <dbReference type="Proteomes" id="UP000010471"/>
    </source>
</evidence>
<keyword evidence="1" id="KW-0732">Signal</keyword>
<keyword evidence="3" id="KW-1185">Reference proteome</keyword>
<sequence length="121" mass="13453">MKTLKIMPLIMGVIVAAAIAATPLAAMAQGQSQSSSGEIVLTQEQQAKFKDIREQTILKISQVLSPAQMEEFKKKGPQGLTNVSDPQKMQLEEIFQSYLKEIRAILTKEQLQQIEQAQPKQ</sequence>
<protein>
    <recommendedName>
        <fullName evidence="4">LTXXQ motif family protein</fullName>
    </recommendedName>
</protein>
<dbReference type="KEGG" id="mic:Mic7113_4408"/>
<dbReference type="eggNOG" id="COG3678">
    <property type="taxonomic scope" value="Bacteria"/>
</dbReference>
<proteinExistence type="predicted"/>
<dbReference type="HOGENOM" id="CLU_2035391_0_0_3"/>
<dbReference type="EMBL" id="CP003630">
    <property type="protein sequence ID" value="AFZ20103.1"/>
    <property type="molecule type" value="Genomic_DNA"/>
</dbReference>
<reference evidence="2 3" key="1">
    <citation type="submission" date="2012-06" db="EMBL/GenBank/DDBJ databases">
        <title>Finished chromosome of genome of Microcoleus sp. PCC 7113.</title>
        <authorList>
            <consortium name="US DOE Joint Genome Institute"/>
            <person name="Gugger M."/>
            <person name="Coursin T."/>
            <person name="Rippka R."/>
            <person name="Tandeau De Marsac N."/>
            <person name="Huntemann M."/>
            <person name="Wei C.-L."/>
            <person name="Han J."/>
            <person name="Detter J.C."/>
            <person name="Han C."/>
            <person name="Tapia R."/>
            <person name="Chen A."/>
            <person name="Kyrpides N."/>
            <person name="Mavromatis K."/>
            <person name="Markowitz V."/>
            <person name="Szeto E."/>
            <person name="Ivanova N."/>
            <person name="Pagani I."/>
            <person name="Pati A."/>
            <person name="Goodwin L."/>
            <person name="Nordberg H.P."/>
            <person name="Cantor M.N."/>
            <person name="Hua S.X."/>
            <person name="Woyke T."/>
            <person name="Kerfeld C.A."/>
        </authorList>
    </citation>
    <scope>NUCLEOTIDE SEQUENCE [LARGE SCALE GENOMIC DNA]</scope>
    <source>
        <strain evidence="2 3">PCC 7113</strain>
    </source>
</reference>
<gene>
    <name evidence="2" type="ORF">Mic7113_4408</name>
</gene>
<feature type="chain" id="PRO_5003937972" description="LTXXQ motif family protein" evidence="1">
    <location>
        <begin position="29"/>
        <end position="121"/>
    </location>
</feature>
<name>K9WIV3_9CYAN</name>
<organism evidence="2 3">
    <name type="scientific">Allocoleopsis franciscana PCC 7113</name>
    <dbReference type="NCBI Taxonomy" id="1173027"/>
    <lineage>
        <taxon>Bacteria</taxon>
        <taxon>Bacillati</taxon>
        <taxon>Cyanobacteriota</taxon>
        <taxon>Cyanophyceae</taxon>
        <taxon>Coleofasciculales</taxon>
        <taxon>Coleofasciculaceae</taxon>
        <taxon>Allocoleopsis</taxon>
        <taxon>Allocoleopsis franciscana</taxon>
    </lineage>
</organism>
<evidence type="ECO:0000313" key="2">
    <source>
        <dbReference type="EMBL" id="AFZ20103.1"/>
    </source>
</evidence>
<dbReference type="AlphaFoldDB" id="K9WIV3"/>
<feature type="signal peptide" evidence="1">
    <location>
        <begin position="1"/>
        <end position="28"/>
    </location>
</feature>
<evidence type="ECO:0000256" key="1">
    <source>
        <dbReference type="SAM" id="SignalP"/>
    </source>
</evidence>